<accession>A0A0A9CQG3</accession>
<keyword evidence="1" id="KW-0472">Membrane</keyword>
<keyword evidence="1" id="KW-0812">Transmembrane</keyword>
<dbReference type="EMBL" id="GBRH01224153">
    <property type="protein sequence ID" value="JAD73742.1"/>
    <property type="molecule type" value="Transcribed_RNA"/>
</dbReference>
<dbReference type="AlphaFoldDB" id="A0A0A9CQG3"/>
<keyword evidence="1" id="KW-1133">Transmembrane helix</keyword>
<evidence type="ECO:0000313" key="2">
    <source>
        <dbReference type="EMBL" id="JAD73742.1"/>
    </source>
</evidence>
<feature type="transmembrane region" description="Helical" evidence="1">
    <location>
        <begin position="64"/>
        <end position="86"/>
    </location>
</feature>
<sequence>MVPIFFSSCRSHRDMAIMPTPTSTSSLQVILPFSFFSRPLLSVMVVLGCGLGRCLWPYGGAIVISLSPLDCSVIYVLALVFMRLVIDIKLTRTDYLVLSHMYIHASLIP</sequence>
<feature type="transmembrane region" description="Helical" evidence="1">
    <location>
        <begin position="40"/>
        <end position="58"/>
    </location>
</feature>
<evidence type="ECO:0000256" key="1">
    <source>
        <dbReference type="SAM" id="Phobius"/>
    </source>
</evidence>
<proteinExistence type="predicted"/>
<organism evidence="2">
    <name type="scientific">Arundo donax</name>
    <name type="common">Giant reed</name>
    <name type="synonym">Donax arundinaceus</name>
    <dbReference type="NCBI Taxonomy" id="35708"/>
    <lineage>
        <taxon>Eukaryota</taxon>
        <taxon>Viridiplantae</taxon>
        <taxon>Streptophyta</taxon>
        <taxon>Embryophyta</taxon>
        <taxon>Tracheophyta</taxon>
        <taxon>Spermatophyta</taxon>
        <taxon>Magnoliopsida</taxon>
        <taxon>Liliopsida</taxon>
        <taxon>Poales</taxon>
        <taxon>Poaceae</taxon>
        <taxon>PACMAD clade</taxon>
        <taxon>Arundinoideae</taxon>
        <taxon>Arundineae</taxon>
        <taxon>Arundo</taxon>
    </lineage>
</organism>
<protein>
    <submittedName>
        <fullName evidence="2">Uncharacterized protein</fullName>
    </submittedName>
</protein>
<name>A0A0A9CQG3_ARUDO</name>
<reference evidence="2" key="1">
    <citation type="submission" date="2014-09" db="EMBL/GenBank/DDBJ databases">
        <authorList>
            <person name="Magalhaes I.L.F."/>
            <person name="Oliveira U."/>
            <person name="Santos F.R."/>
            <person name="Vidigal T.H.D.A."/>
            <person name="Brescovit A.D."/>
            <person name="Santos A.J."/>
        </authorList>
    </citation>
    <scope>NUCLEOTIDE SEQUENCE</scope>
    <source>
        <tissue evidence="2">Shoot tissue taken approximately 20 cm above the soil surface</tissue>
    </source>
</reference>
<reference evidence="2" key="2">
    <citation type="journal article" date="2015" name="Data Brief">
        <title>Shoot transcriptome of the giant reed, Arundo donax.</title>
        <authorList>
            <person name="Barrero R.A."/>
            <person name="Guerrero F.D."/>
            <person name="Moolhuijzen P."/>
            <person name="Goolsby J.A."/>
            <person name="Tidwell J."/>
            <person name="Bellgard S.E."/>
            <person name="Bellgard M.I."/>
        </authorList>
    </citation>
    <scope>NUCLEOTIDE SEQUENCE</scope>
    <source>
        <tissue evidence="2">Shoot tissue taken approximately 20 cm above the soil surface</tissue>
    </source>
</reference>